<accession>A0A7X8YFH0</accession>
<dbReference type="PANTHER" id="PTHR39594">
    <property type="entry name" value="PROTEIN YCHQ"/>
    <property type="match status" value="1"/>
</dbReference>
<comment type="caution">
    <text evidence="2">The sequence shown here is derived from an EMBL/GenBank/DDBJ whole genome shotgun (WGS) entry which is preliminary data.</text>
</comment>
<dbReference type="AlphaFoldDB" id="A0A7X8YFH0"/>
<dbReference type="Proteomes" id="UP000535589">
    <property type="component" value="Unassembled WGS sequence"/>
</dbReference>
<keyword evidence="1" id="KW-0812">Transmembrane</keyword>
<feature type="transmembrane region" description="Helical" evidence="1">
    <location>
        <begin position="98"/>
        <end position="119"/>
    </location>
</feature>
<dbReference type="InterPro" id="IPR007360">
    <property type="entry name" value="SirB"/>
</dbReference>
<proteinExistence type="predicted"/>
<protein>
    <submittedName>
        <fullName evidence="2">SirB2 family protein</fullName>
    </submittedName>
</protein>
<feature type="transmembrane region" description="Helical" evidence="1">
    <location>
        <begin position="47"/>
        <end position="66"/>
    </location>
</feature>
<keyword evidence="1" id="KW-1133">Transmembrane helix</keyword>
<organism evidence="2 3">
    <name type="scientific">Vibrio agarilyticus</name>
    <dbReference type="NCBI Taxonomy" id="2726741"/>
    <lineage>
        <taxon>Bacteria</taxon>
        <taxon>Pseudomonadati</taxon>
        <taxon>Pseudomonadota</taxon>
        <taxon>Gammaproteobacteria</taxon>
        <taxon>Vibrionales</taxon>
        <taxon>Vibrionaceae</taxon>
        <taxon>Vibrio</taxon>
    </lineage>
</organism>
<feature type="transmembrane region" description="Helical" evidence="1">
    <location>
        <begin position="6"/>
        <end position="26"/>
    </location>
</feature>
<gene>
    <name evidence="2" type="ORF">HGP28_01930</name>
</gene>
<dbReference type="RefSeq" id="WP_168834737.1">
    <property type="nucleotide sequence ID" value="NZ_JABAIK010000001.1"/>
</dbReference>
<keyword evidence="3" id="KW-1185">Reference proteome</keyword>
<evidence type="ECO:0000256" key="1">
    <source>
        <dbReference type="SAM" id="Phobius"/>
    </source>
</evidence>
<evidence type="ECO:0000313" key="2">
    <source>
        <dbReference type="EMBL" id="NLS11649.1"/>
    </source>
</evidence>
<reference evidence="2 3" key="1">
    <citation type="submission" date="2020-04" db="EMBL/GenBank/DDBJ databases">
        <title>Vibrio sp. SM6, a novel species isolated from seawater.</title>
        <authorList>
            <person name="Wang X."/>
        </authorList>
    </citation>
    <scope>NUCLEOTIDE SEQUENCE [LARGE SCALE GENOMIC DNA]</scope>
    <source>
        <strain evidence="2 3">SM6</strain>
    </source>
</reference>
<keyword evidence="1" id="KW-0472">Membrane</keyword>
<dbReference type="GO" id="GO:0005886">
    <property type="term" value="C:plasma membrane"/>
    <property type="evidence" value="ECO:0007669"/>
    <property type="project" value="TreeGrafter"/>
</dbReference>
<evidence type="ECO:0000313" key="3">
    <source>
        <dbReference type="Proteomes" id="UP000535589"/>
    </source>
</evidence>
<name>A0A7X8YFH0_9VIBR</name>
<dbReference type="Pfam" id="PF04247">
    <property type="entry name" value="SirB"/>
    <property type="match status" value="1"/>
</dbReference>
<dbReference type="PIRSF" id="PIRSF005610">
    <property type="entry name" value="SirB"/>
    <property type="match status" value="1"/>
</dbReference>
<sequence>MYSALKHLHMLTAIISVGLLTLRYALMMMDSSKRNVRFLRVFPHINDTVLLASGIALIFVTGFMPFTPAAPWLTEKITCVLAYFALGFFALKLGKTKLLRSLAFFGALGWFGMAAKLAITKTPILFGF</sequence>
<dbReference type="PANTHER" id="PTHR39594:SF1">
    <property type="entry name" value="PROTEIN YCHQ"/>
    <property type="match status" value="1"/>
</dbReference>
<dbReference type="EMBL" id="JABAIK010000001">
    <property type="protein sequence ID" value="NLS11649.1"/>
    <property type="molecule type" value="Genomic_DNA"/>
</dbReference>
<feature type="transmembrane region" description="Helical" evidence="1">
    <location>
        <begin position="72"/>
        <end position="91"/>
    </location>
</feature>